<evidence type="ECO:0008006" key="3">
    <source>
        <dbReference type="Google" id="ProtNLM"/>
    </source>
</evidence>
<name>A0ABW0LQT4_9BACL</name>
<evidence type="ECO:0000313" key="1">
    <source>
        <dbReference type="EMBL" id="MFC5468255.1"/>
    </source>
</evidence>
<accession>A0ABW0LQT4</accession>
<dbReference type="Proteomes" id="UP001596105">
    <property type="component" value="Unassembled WGS sequence"/>
</dbReference>
<organism evidence="1 2">
    <name type="scientific">Cohnella suwonensis</name>
    <dbReference type="NCBI Taxonomy" id="696072"/>
    <lineage>
        <taxon>Bacteria</taxon>
        <taxon>Bacillati</taxon>
        <taxon>Bacillota</taxon>
        <taxon>Bacilli</taxon>
        <taxon>Bacillales</taxon>
        <taxon>Paenibacillaceae</taxon>
        <taxon>Cohnella</taxon>
    </lineage>
</organism>
<sequence>MFTKLRLPYGRIKLNALILGLLAVSLLGSPAILAGAALKSQKKTLTDSTLRSNFEGTRNLTITMNKLFGLMNRTLGETSQYILRSRGTLEHSSDLLGPLLGGDRFFNAAVALDDNGSLLAFNLRKGPLSAVAERGPLFLSKARLAAINLHSAFGACLSPA</sequence>
<evidence type="ECO:0000313" key="2">
    <source>
        <dbReference type="Proteomes" id="UP001596105"/>
    </source>
</evidence>
<comment type="caution">
    <text evidence="1">The sequence shown here is derived from an EMBL/GenBank/DDBJ whole genome shotgun (WGS) entry which is preliminary data.</text>
</comment>
<proteinExistence type="predicted"/>
<protein>
    <recommendedName>
        <fullName evidence="3">Methyl-accepting chemotaxis protein</fullName>
    </recommendedName>
</protein>
<dbReference type="RefSeq" id="WP_209750209.1">
    <property type="nucleotide sequence ID" value="NZ_JBHSMH010000008.1"/>
</dbReference>
<keyword evidence="2" id="KW-1185">Reference proteome</keyword>
<gene>
    <name evidence="1" type="ORF">ACFPPD_05945</name>
</gene>
<dbReference type="EMBL" id="JBHSMH010000008">
    <property type="protein sequence ID" value="MFC5468255.1"/>
    <property type="molecule type" value="Genomic_DNA"/>
</dbReference>
<reference evidence="2" key="1">
    <citation type="journal article" date="2019" name="Int. J. Syst. Evol. Microbiol.">
        <title>The Global Catalogue of Microorganisms (GCM) 10K type strain sequencing project: providing services to taxonomists for standard genome sequencing and annotation.</title>
        <authorList>
            <consortium name="The Broad Institute Genomics Platform"/>
            <consortium name="The Broad Institute Genome Sequencing Center for Infectious Disease"/>
            <person name="Wu L."/>
            <person name="Ma J."/>
        </authorList>
    </citation>
    <scope>NUCLEOTIDE SEQUENCE [LARGE SCALE GENOMIC DNA]</scope>
    <source>
        <strain evidence="2">CCUG 57113</strain>
    </source>
</reference>